<gene>
    <name evidence="5" type="ORF">AAF712_001604</name>
</gene>
<accession>A0ABR3AAR1</accession>
<dbReference type="PANTHER" id="PTHR32208">
    <property type="entry name" value="SECRETED PROTEIN-RELATED"/>
    <property type="match status" value="1"/>
</dbReference>
<evidence type="ECO:0000259" key="3">
    <source>
        <dbReference type="Pfam" id="PF07250"/>
    </source>
</evidence>
<protein>
    <recommendedName>
        <fullName evidence="7">Glyoxal oxidase</fullName>
    </recommendedName>
</protein>
<organism evidence="5 6">
    <name type="scientific">Marasmius tenuissimus</name>
    <dbReference type="NCBI Taxonomy" id="585030"/>
    <lineage>
        <taxon>Eukaryota</taxon>
        <taxon>Fungi</taxon>
        <taxon>Dikarya</taxon>
        <taxon>Basidiomycota</taxon>
        <taxon>Agaricomycotina</taxon>
        <taxon>Agaricomycetes</taxon>
        <taxon>Agaricomycetidae</taxon>
        <taxon>Agaricales</taxon>
        <taxon>Marasmiineae</taxon>
        <taxon>Marasmiaceae</taxon>
        <taxon>Marasmius</taxon>
    </lineage>
</organism>
<comment type="caution">
    <text evidence="5">The sequence shown here is derived from an EMBL/GenBank/DDBJ whole genome shotgun (WGS) entry which is preliminary data.</text>
</comment>
<dbReference type="Proteomes" id="UP001437256">
    <property type="component" value="Unassembled WGS sequence"/>
</dbReference>
<keyword evidence="6" id="KW-1185">Reference proteome</keyword>
<dbReference type="InterPro" id="IPR013783">
    <property type="entry name" value="Ig-like_fold"/>
</dbReference>
<evidence type="ECO:0000313" key="5">
    <source>
        <dbReference type="EMBL" id="KAL0071046.1"/>
    </source>
</evidence>
<evidence type="ECO:0000259" key="4">
    <source>
        <dbReference type="Pfam" id="PF09118"/>
    </source>
</evidence>
<dbReference type="Pfam" id="PF07250">
    <property type="entry name" value="Glyoxal_oxid_N"/>
    <property type="match status" value="1"/>
</dbReference>
<dbReference type="InterPro" id="IPR037293">
    <property type="entry name" value="Gal_Oxidase_central_sf"/>
</dbReference>
<keyword evidence="1" id="KW-0732">Signal</keyword>
<dbReference type="SUPFAM" id="SSF50965">
    <property type="entry name" value="Galactose oxidase, central domain"/>
    <property type="match status" value="1"/>
</dbReference>
<dbReference type="Gene3D" id="2.130.10.80">
    <property type="entry name" value="Galactose oxidase/kelch, beta-propeller"/>
    <property type="match status" value="1"/>
</dbReference>
<evidence type="ECO:0000313" key="6">
    <source>
        <dbReference type="Proteomes" id="UP001437256"/>
    </source>
</evidence>
<dbReference type="SUPFAM" id="SSF81296">
    <property type="entry name" value="E set domains"/>
    <property type="match status" value="1"/>
</dbReference>
<dbReference type="Pfam" id="PF09118">
    <property type="entry name" value="GO-like_E_set"/>
    <property type="match status" value="1"/>
</dbReference>
<dbReference type="EMBL" id="JBBXMP010000004">
    <property type="protein sequence ID" value="KAL0071046.1"/>
    <property type="molecule type" value="Genomic_DNA"/>
</dbReference>
<dbReference type="InterPro" id="IPR014756">
    <property type="entry name" value="Ig_E-set"/>
</dbReference>
<sequence length="581" mass="62030">MDGMTNAFCAAGSHMPNGTWVTFGGNKAIGPGDTPSSDGKDTFDDRLGVYDGRKAIRIVKPCKSTDNWDSEDCKWFDDASKLAMQKQRWYPAAEPLGDGTVAIIGGFVNGGYINRNYPNDDPATSHGGSEPTYEFYPSRGEAQVMQFMLKTSGLNSYAHTFLMPSGRMYVQANYSTMLWEPETNVEHELPDLPGKIVRVYPASGAVAMLPLTPANNYNPTILLCGGTDMPDEAWGDFTWPRINTWNYPASKDCQRITPEPQDGSAAAYVQDDDMLETRTMGQFVALPDGKLLVVNGALNGTAGYSQQTGETPTYGQMPFGMSLAAGPVGRPAIYDPSAERGKRWSNEGLDTSPIARFYHSTAILLPDASVLIAGSNPNVDVNLTTAYPTEYRAEVFYPPYFSASVRPQPSGIPNTLTYGGKPFDITIPASSYSGKANDAAAKTTVAVVRAGWTTHSMTMGQRYLQLNNTYTVHDDGSITLHTSQMPPNANIFQPGPAMVFVTVNGIPSNATFVIVGSGKIEQQPILAVDALPASETNDNGAGSADSSQTGNSGNGNGNGALATSVNALLAAAAMMVASLAW</sequence>
<evidence type="ECO:0000256" key="1">
    <source>
        <dbReference type="ARBA" id="ARBA00022729"/>
    </source>
</evidence>
<evidence type="ECO:0008006" key="7">
    <source>
        <dbReference type="Google" id="ProtNLM"/>
    </source>
</evidence>
<proteinExistence type="predicted"/>
<reference evidence="5 6" key="1">
    <citation type="submission" date="2024-05" db="EMBL/GenBank/DDBJ databases">
        <title>A draft genome resource for the thread blight pathogen Marasmius tenuissimus strain MS-2.</title>
        <authorList>
            <person name="Yulfo-Soto G.E."/>
            <person name="Baruah I.K."/>
            <person name="Amoako-Attah I."/>
            <person name="Bukari Y."/>
            <person name="Meinhardt L.W."/>
            <person name="Bailey B.A."/>
            <person name="Cohen S.P."/>
        </authorList>
    </citation>
    <scope>NUCLEOTIDE SEQUENCE [LARGE SCALE GENOMIC DNA]</scope>
    <source>
        <strain evidence="5 6">MS-2</strain>
    </source>
</reference>
<feature type="compositionally biased region" description="Polar residues" evidence="2">
    <location>
        <begin position="534"/>
        <end position="549"/>
    </location>
</feature>
<feature type="domain" description="Glyoxal oxidase N-terminal" evidence="3">
    <location>
        <begin position="127"/>
        <end position="400"/>
    </location>
</feature>
<feature type="domain" description="Galactose oxidase-like Early set" evidence="4">
    <location>
        <begin position="406"/>
        <end position="514"/>
    </location>
</feature>
<dbReference type="InterPro" id="IPR015202">
    <property type="entry name" value="GO-like_E_set"/>
</dbReference>
<name>A0ABR3AAR1_9AGAR</name>
<dbReference type="InterPro" id="IPR011043">
    <property type="entry name" value="Gal_Oxase/kelch_b-propeller"/>
</dbReference>
<dbReference type="CDD" id="cd02851">
    <property type="entry name" value="E_set_GO_C"/>
    <property type="match status" value="1"/>
</dbReference>
<dbReference type="InterPro" id="IPR009880">
    <property type="entry name" value="Glyoxal_oxidase_N"/>
</dbReference>
<feature type="region of interest" description="Disordered" evidence="2">
    <location>
        <begin position="533"/>
        <end position="557"/>
    </location>
</feature>
<evidence type="ECO:0000256" key="2">
    <source>
        <dbReference type="SAM" id="MobiDB-lite"/>
    </source>
</evidence>
<dbReference type="Gene3D" id="2.60.40.10">
    <property type="entry name" value="Immunoglobulins"/>
    <property type="match status" value="1"/>
</dbReference>
<dbReference type="PANTHER" id="PTHR32208:SF21">
    <property type="entry name" value="LOW QUALITY PROTEIN: ALDEHYDE OXIDASE GLOX-LIKE"/>
    <property type="match status" value="1"/>
</dbReference>